<dbReference type="Gene3D" id="3.20.20.120">
    <property type="entry name" value="Enolase-like C-terminal domain"/>
    <property type="match status" value="1"/>
</dbReference>
<gene>
    <name evidence="3" type="ORF">GCM10010170_024980</name>
</gene>
<dbReference type="Gene3D" id="3.30.390.10">
    <property type="entry name" value="Enolase-like, N-terminal domain"/>
    <property type="match status" value="1"/>
</dbReference>
<dbReference type="SUPFAM" id="SSF54826">
    <property type="entry name" value="Enolase N-terminal domain-like"/>
    <property type="match status" value="1"/>
</dbReference>
<comment type="caution">
    <text evidence="3">The sequence shown here is derived from an EMBL/GenBank/DDBJ whole genome shotgun (WGS) entry which is preliminary data.</text>
</comment>
<dbReference type="SFLD" id="SFLDS00001">
    <property type="entry name" value="Enolase"/>
    <property type="match status" value="1"/>
</dbReference>
<dbReference type="RefSeq" id="WP_344612485.1">
    <property type="nucleotide sequence ID" value="NZ_BAAARV010000021.1"/>
</dbReference>
<dbReference type="Pfam" id="PF13378">
    <property type="entry name" value="MR_MLE_C"/>
    <property type="match status" value="1"/>
</dbReference>
<feature type="domain" description="Mandelate racemase/muconate lactonizing enzyme C-terminal" evidence="2">
    <location>
        <begin position="145"/>
        <end position="247"/>
    </location>
</feature>
<dbReference type="Pfam" id="PF02746">
    <property type="entry name" value="MR_MLE_N"/>
    <property type="match status" value="1"/>
</dbReference>
<keyword evidence="1" id="KW-0456">Lyase</keyword>
<evidence type="ECO:0000313" key="3">
    <source>
        <dbReference type="EMBL" id="GAA2341439.1"/>
    </source>
</evidence>
<dbReference type="InterPro" id="IPR029017">
    <property type="entry name" value="Enolase-like_N"/>
</dbReference>
<dbReference type="InterPro" id="IPR034593">
    <property type="entry name" value="DgoD-like"/>
</dbReference>
<keyword evidence="4" id="KW-1185">Reference proteome</keyword>
<sequence>MTKIDSVDLYYLSMPTVENVADGSQDVLLVRVRAADWEGWGECEASPLVSIASLVAPMSHSACQPVLGSVLGQTIDSIDDVRRITALVRANSFDQLQAAHTLSGINIALCDLLGRRYEVPVHELLGVRGASPKTPYASTLFGATPDETRAEAARLAGMGFRAVKFGWMGFGASSLAADVDQLAAAREGLGPDVDLLVDAGMAWVGRPDQARARIPALRDFRVRFIEEPFVAEEFDAYGEFGAAAREAGVAVAGGEGCHNVALALTMMTHADLDYVQIDAGRIGGITEAADVADAALSQGRTFLNHTFTSHLALSASLQPFAGHGAEGLCEYPVNPRPVSYDLTTTHIPVDSDGLVRIPDAPGLGVTPNHRTIATYLQQVEISVQKRILYRTPDLDVVSPADEEIAA</sequence>
<dbReference type="CDD" id="cd03316">
    <property type="entry name" value="MR_like"/>
    <property type="match status" value="1"/>
</dbReference>
<dbReference type="PANTHER" id="PTHR48080:SF2">
    <property type="entry name" value="D-GALACTONATE DEHYDRATASE"/>
    <property type="match status" value="1"/>
</dbReference>
<dbReference type="InterPro" id="IPR013342">
    <property type="entry name" value="Mandelate_racemase_C"/>
</dbReference>
<organism evidence="3 4">
    <name type="scientific">Dactylosporangium salmoneum</name>
    <dbReference type="NCBI Taxonomy" id="53361"/>
    <lineage>
        <taxon>Bacteria</taxon>
        <taxon>Bacillati</taxon>
        <taxon>Actinomycetota</taxon>
        <taxon>Actinomycetes</taxon>
        <taxon>Micromonosporales</taxon>
        <taxon>Micromonosporaceae</taxon>
        <taxon>Dactylosporangium</taxon>
    </lineage>
</organism>
<dbReference type="Proteomes" id="UP001501444">
    <property type="component" value="Unassembled WGS sequence"/>
</dbReference>
<evidence type="ECO:0000313" key="4">
    <source>
        <dbReference type="Proteomes" id="UP001501444"/>
    </source>
</evidence>
<accession>A0ABP5SYE6</accession>
<proteinExistence type="predicted"/>
<protein>
    <submittedName>
        <fullName evidence="3">Enolase C-terminal domain-like protein</fullName>
    </submittedName>
</protein>
<dbReference type="SUPFAM" id="SSF51604">
    <property type="entry name" value="Enolase C-terminal domain-like"/>
    <property type="match status" value="1"/>
</dbReference>
<name>A0ABP5SYE6_9ACTN</name>
<dbReference type="InterPro" id="IPR036849">
    <property type="entry name" value="Enolase-like_C_sf"/>
</dbReference>
<reference evidence="4" key="1">
    <citation type="journal article" date="2019" name="Int. J. Syst. Evol. Microbiol.">
        <title>The Global Catalogue of Microorganisms (GCM) 10K type strain sequencing project: providing services to taxonomists for standard genome sequencing and annotation.</title>
        <authorList>
            <consortium name="The Broad Institute Genomics Platform"/>
            <consortium name="The Broad Institute Genome Sequencing Center for Infectious Disease"/>
            <person name="Wu L."/>
            <person name="Ma J."/>
        </authorList>
    </citation>
    <scope>NUCLEOTIDE SEQUENCE [LARGE SCALE GENOMIC DNA]</scope>
    <source>
        <strain evidence="4">JCM 3272</strain>
    </source>
</reference>
<evidence type="ECO:0000256" key="1">
    <source>
        <dbReference type="ARBA" id="ARBA00023239"/>
    </source>
</evidence>
<dbReference type="PANTHER" id="PTHR48080">
    <property type="entry name" value="D-GALACTONATE DEHYDRATASE-RELATED"/>
    <property type="match status" value="1"/>
</dbReference>
<evidence type="ECO:0000259" key="2">
    <source>
        <dbReference type="SMART" id="SM00922"/>
    </source>
</evidence>
<dbReference type="InterPro" id="IPR013341">
    <property type="entry name" value="Mandelate_racemase_N_dom"/>
</dbReference>
<dbReference type="SMART" id="SM00922">
    <property type="entry name" value="MR_MLE"/>
    <property type="match status" value="1"/>
</dbReference>
<dbReference type="InterPro" id="IPR029065">
    <property type="entry name" value="Enolase_C-like"/>
</dbReference>
<dbReference type="EMBL" id="BAAARV010000021">
    <property type="protein sequence ID" value="GAA2341439.1"/>
    <property type="molecule type" value="Genomic_DNA"/>
</dbReference>